<reference evidence="3" key="1">
    <citation type="journal article" date="2020" name="Stud. Mycol.">
        <title>101 Dothideomycetes genomes: a test case for predicting lifestyles and emergence of pathogens.</title>
        <authorList>
            <person name="Haridas S."/>
            <person name="Albert R."/>
            <person name="Binder M."/>
            <person name="Bloem J."/>
            <person name="Labutti K."/>
            <person name="Salamov A."/>
            <person name="Andreopoulos B."/>
            <person name="Baker S."/>
            <person name="Barry K."/>
            <person name="Bills G."/>
            <person name="Bluhm B."/>
            <person name="Cannon C."/>
            <person name="Castanera R."/>
            <person name="Culley D."/>
            <person name="Daum C."/>
            <person name="Ezra D."/>
            <person name="Gonzalez J."/>
            <person name="Henrissat B."/>
            <person name="Kuo A."/>
            <person name="Liang C."/>
            <person name="Lipzen A."/>
            <person name="Lutzoni F."/>
            <person name="Magnuson J."/>
            <person name="Mondo S."/>
            <person name="Nolan M."/>
            <person name="Ohm R."/>
            <person name="Pangilinan J."/>
            <person name="Park H.-J."/>
            <person name="Ramirez L."/>
            <person name="Alfaro M."/>
            <person name="Sun H."/>
            <person name="Tritt A."/>
            <person name="Yoshinaga Y."/>
            <person name="Zwiers L.-H."/>
            <person name="Turgeon B."/>
            <person name="Goodwin S."/>
            <person name="Spatafora J."/>
            <person name="Crous P."/>
            <person name="Grigoriev I."/>
        </authorList>
    </citation>
    <scope>NUCLEOTIDE SEQUENCE</scope>
    <source>
        <strain evidence="3">CBS 133067</strain>
    </source>
</reference>
<feature type="region of interest" description="Disordered" evidence="1">
    <location>
        <begin position="100"/>
        <end position="130"/>
    </location>
</feature>
<evidence type="ECO:0000256" key="1">
    <source>
        <dbReference type="SAM" id="MobiDB-lite"/>
    </source>
</evidence>
<keyword evidence="2" id="KW-0472">Membrane</keyword>
<keyword evidence="4" id="KW-1185">Reference proteome</keyword>
<dbReference type="Proteomes" id="UP000799772">
    <property type="component" value="Unassembled WGS sequence"/>
</dbReference>
<organism evidence="3 4">
    <name type="scientific">Rhizodiscina lignyota</name>
    <dbReference type="NCBI Taxonomy" id="1504668"/>
    <lineage>
        <taxon>Eukaryota</taxon>
        <taxon>Fungi</taxon>
        <taxon>Dikarya</taxon>
        <taxon>Ascomycota</taxon>
        <taxon>Pezizomycotina</taxon>
        <taxon>Dothideomycetes</taxon>
        <taxon>Pleosporomycetidae</taxon>
        <taxon>Aulographales</taxon>
        <taxon>Rhizodiscinaceae</taxon>
        <taxon>Rhizodiscina</taxon>
    </lineage>
</organism>
<accession>A0A9P4MB07</accession>
<name>A0A9P4MB07_9PEZI</name>
<dbReference type="EMBL" id="ML978125">
    <property type="protein sequence ID" value="KAF2099249.1"/>
    <property type="molecule type" value="Genomic_DNA"/>
</dbReference>
<gene>
    <name evidence="3" type="ORF">NA57DRAFT_74754</name>
</gene>
<feature type="transmembrane region" description="Helical" evidence="2">
    <location>
        <begin position="56"/>
        <end position="75"/>
    </location>
</feature>
<dbReference type="AlphaFoldDB" id="A0A9P4MB07"/>
<evidence type="ECO:0000313" key="3">
    <source>
        <dbReference type="EMBL" id="KAF2099249.1"/>
    </source>
</evidence>
<proteinExistence type="predicted"/>
<sequence>MSPIYGLRSVNDTLLPCSSPSSTSKQNCVTYSVMPSNTNGAPGSSQGFDASQMETVVLGTAAAIIGIAALVVAYLQLRRMQCSITCSASELSAASNLSEHETGTLTNGPSSKAKDANARDTDVSRHNTNLPAYSTCDPLDGAFIHPVQEGSFTVTPMPDILKAAGGCELQTAMTVDHKYAERAKVHVSA</sequence>
<evidence type="ECO:0000256" key="2">
    <source>
        <dbReference type="SAM" id="Phobius"/>
    </source>
</evidence>
<evidence type="ECO:0000313" key="4">
    <source>
        <dbReference type="Proteomes" id="UP000799772"/>
    </source>
</evidence>
<protein>
    <submittedName>
        <fullName evidence="3">Uncharacterized protein</fullName>
    </submittedName>
</protein>
<keyword evidence="2" id="KW-1133">Transmembrane helix</keyword>
<comment type="caution">
    <text evidence="3">The sequence shown here is derived from an EMBL/GenBank/DDBJ whole genome shotgun (WGS) entry which is preliminary data.</text>
</comment>
<keyword evidence="2" id="KW-0812">Transmembrane</keyword>
<feature type="compositionally biased region" description="Basic and acidic residues" evidence="1">
    <location>
        <begin position="112"/>
        <end position="125"/>
    </location>
</feature>